<reference evidence="2" key="1">
    <citation type="journal article" date="2019" name="Int. J. Syst. Evol. Microbiol.">
        <title>The Global Catalogue of Microorganisms (GCM) 10K type strain sequencing project: providing services to taxonomists for standard genome sequencing and annotation.</title>
        <authorList>
            <consortium name="The Broad Institute Genomics Platform"/>
            <consortium name="The Broad Institute Genome Sequencing Center for Infectious Disease"/>
            <person name="Wu L."/>
            <person name="Ma J."/>
        </authorList>
    </citation>
    <scope>NUCLEOTIDE SEQUENCE [LARGE SCALE GENOMIC DNA]</scope>
    <source>
        <strain evidence="2">KCTC 42501</strain>
    </source>
</reference>
<sequence length="302" mass="34717">MNTFPEADKGTSSMARIIARALVLGLLSLVLAGCSALRLAYNQAPSLSYWWIDGYADLNEAQTGQLRRDIDAFFAWHRTTELPGYIQRLQQWQQMAQTDSSADLACTQFEVLRGAYLRMVDRSLEPMARLALTLTPAQLQYLQKKYDKNNREFEQKYIRVSDEDRVDNLMERALDRYEPLYGDLSNAQLALLRERIRSSPFDAQRVNTERLRRQTDLIRTLRELQAERGATVATATTALRRWHDRVMQSPLPGFAAYSDSLVRNACEQFAALHNTTTAEQRQHAVRVLKDYEIDLRSLVATH</sequence>
<proteinExistence type="predicted"/>
<evidence type="ECO:0000313" key="2">
    <source>
        <dbReference type="Proteomes" id="UP001595729"/>
    </source>
</evidence>
<keyword evidence="2" id="KW-1185">Reference proteome</keyword>
<gene>
    <name evidence="1" type="ORF">ACFOPI_22605</name>
</gene>
<keyword evidence="1" id="KW-0449">Lipoprotein</keyword>
<name>A0ABV7W9E9_9BURK</name>
<dbReference type="EMBL" id="JBHRXX010000010">
    <property type="protein sequence ID" value="MFC3686400.1"/>
    <property type="molecule type" value="Genomic_DNA"/>
</dbReference>
<accession>A0ABV7W9E9</accession>
<dbReference type="Pfam" id="PF19795">
    <property type="entry name" value="DUF6279"/>
    <property type="match status" value="1"/>
</dbReference>
<dbReference type="Proteomes" id="UP001595729">
    <property type="component" value="Unassembled WGS sequence"/>
</dbReference>
<evidence type="ECO:0000313" key="1">
    <source>
        <dbReference type="EMBL" id="MFC3686400.1"/>
    </source>
</evidence>
<protein>
    <submittedName>
        <fullName evidence="1">DUF6279 family lipoprotein</fullName>
    </submittedName>
</protein>
<dbReference type="RefSeq" id="WP_382179213.1">
    <property type="nucleotide sequence ID" value="NZ_JBHRXX010000010.1"/>
</dbReference>
<comment type="caution">
    <text evidence="1">The sequence shown here is derived from an EMBL/GenBank/DDBJ whole genome shotgun (WGS) entry which is preliminary data.</text>
</comment>
<organism evidence="1 2">
    <name type="scientific">Hydrogenophaga luteola</name>
    <dbReference type="NCBI Taxonomy" id="1591122"/>
    <lineage>
        <taxon>Bacteria</taxon>
        <taxon>Pseudomonadati</taxon>
        <taxon>Pseudomonadota</taxon>
        <taxon>Betaproteobacteria</taxon>
        <taxon>Burkholderiales</taxon>
        <taxon>Comamonadaceae</taxon>
        <taxon>Hydrogenophaga</taxon>
    </lineage>
</organism>